<evidence type="ECO:0000256" key="1">
    <source>
        <dbReference type="ARBA" id="ARBA00004141"/>
    </source>
</evidence>
<dbReference type="AlphaFoldDB" id="H2YYL8"/>
<dbReference type="Ensembl" id="ENSCSAVT00000010555.1">
    <property type="protein sequence ID" value="ENSCSAVP00000010429.1"/>
    <property type="gene ID" value="ENSCSAVG00000006142.1"/>
</dbReference>
<reference evidence="7" key="3">
    <citation type="submission" date="2025-09" db="UniProtKB">
        <authorList>
            <consortium name="Ensembl"/>
        </authorList>
    </citation>
    <scope>IDENTIFICATION</scope>
</reference>
<organism evidence="7 8">
    <name type="scientific">Ciona savignyi</name>
    <name type="common">Pacific transparent sea squirt</name>
    <dbReference type="NCBI Taxonomy" id="51511"/>
    <lineage>
        <taxon>Eukaryota</taxon>
        <taxon>Metazoa</taxon>
        <taxon>Chordata</taxon>
        <taxon>Tunicata</taxon>
        <taxon>Ascidiacea</taxon>
        <taxon>Phlebobranchia</taxon>
        <taxon>Cionidae</taxon>
        <taxon>Ciona</taxon>
    </lineage>
</organism>
<feature type="transmembrane region" description="Helical" evidence="6">
    <location>
        <begin position="30"/>
        <end position="48"/>
    </location>
</feature>
<dbReference type="InterPro" id="IPR007262">
    <property type="entry name" value="Vps55/LEPROT"/>
</dbReference>
<dbReference type="PROSITE" id="PS51257">
    <property type="entry name" value="PROKAR_LIPOPROTEIN"/>
    <property type="match status" value="1"/>
</dbReference>
<evidence type="ECO:0000256" key="3">
    <source>
        <dbReference type="ARBA" id="ARBA00022692"/>
    </source>
</evidence>
<evidence type="ECO:0000256" key="4">
    <source>
        <dbReference type="ARBA" id="ARBA00022989"/>
    </source>
</evidence>
<dbReference type="PANTHER" id="PTHR12050">
    <property type="entry name" value="LEPTIN RECEPTOR-RELATED"/>
    <property type="match status" value="1"/>
</dbReference>
<keyword evidence="4 6" id="KW-1133">Transmembrane helix</keyword>
<evidence type="ECO:0000313" key="7">
    <source>
        <dbReference type="Ensembl" id="ENSCSAVP00000010429.1"/>
    </source>
</evidence>
<dbReference type="HOGENOM" id="CLU_134810_2_2_1"/>
<dbReference type="GO" id="GO:0032511">
    <property type="term" value="P:late endosome to vacuole transport via multivesicular body sorting pathway"/>
    <property type="evidence" value="ECO:0007669"/>
    <property type="project" value="TreeGrafter"/>
</dbReference>
<reference evidence="7" key="2">
    <citation type="submission" date="2025-08" db="UniProtKB">
        <authorList>
            <consortium name="Ensembl"/>
        </authorList>
    </citation>
    <scope>IDENTIFICATION</scope>
</reference>
<comment type="subcellular location">
    <subcellularLocation>
        <location evidence="1">Membrane</location>
        <topology evidence="1">Multi-pass membrane protein</topology>
    </subcellularLocation>
</comment>
<protein>
    <recommendedName>
        <fullName evidence="9">Leptin receptor gene-related protein</fullName>
    </recommendedName>
</protein>
<keyword evidence="5 6" id="KW-0472">Membrane</keyword>
<dbReference type="OMA" id="RSHVDMT"/>
<keyword evidence="8" id="KW-1185">Reference proteome</keyword>
<feature type="transmembrane region" description="Helical" evidence="6">
    <location>
        <begin position="68"/>
        <end position="87"/>
    </location>
</feature>
<proteinExistence type="inferred from homology"/>
<evidence type="ECO:0008006" key="9">
    <source>
        <dbReference type="Google" id="ProtNLM"/>
    </source>
</evidence>
<dbReference type="eggNOG" id="KOG2174">
    <property type="taxonomic scope" value="Eukaryota"/>
</dbReference>
<dbReference type="GeneTree" id="ENSGT00390000006503"/>
<comment type="similarity">
    <text evidence="2">Belongs to the OB-RGRP/VPS55 family.</text>
</comment>
<evidence type="ECO:0000256" key="5">
    <source>
        <dbReference type="ARBA" id="ARBA00023136"/>
    </source>
</evidence>
<dbReference type="Proteomes" id="UP000007875">
    <property type="component" value="Unassembled WGS sequence"/>
</dbReference>
<reference evidence="8" key="1">
    <citation type="submission" date="2003-08" db="EMBL/GenBank/DDBJ databases">
        <authorList>
            <person name="Birren B."/>
            <person name="Nusbaum C."/>
            <person name="Abebe A."/>
            <person name="Abouelleil A."/>
            <person name="Adekoya E."/>
            <person name="Ait-zahra M."/>
            <person name="Allen N."/>
            <person name="Allen T."/>
            <person name="An P."/>
            <person name="Anderson M."/>
            <person name="Anderson S."/>
            <person name="Arachchi H."/>
            <person name="Armbruster J."/>
            <person name="Bachantsang P."/>
            <person name="Baldwin J."/>
            <person name="Barry A."/>
            <person name="Bayul T."/>
            <person name="Blitshsteyn B."/>
            <person name="Bloom T."/>
            <person name="Blye J."/>
            <person name="Boguslavskiy L."/>
            <person name="Borowsky M."/>
            <person name="Boukhgalter B."/>
            <person name="Brunache A."/>
            <person name="Butler J."/>
            <person name="Calixte N."/>
            <person name="Calvo S."/>
            <person name="Camarata J."/>
            <person name="Campo K."/>
            <person name="Chang J."/>
            <person name="Cheshatsang Y."/>
            <person name="Citroen M."/>
            <person name="Collymore A."/>
            <person name="Considine T."/>
            <person name="Cook A."/>
            <person name="Cooke P."/>
            <person name="Corum B."/>
            <person name="Cuomo C."/>
            <person name="David R."/>
            <person name="Dawoe T."/>
            <person name="Degray S."/>
            <person name="Dodge S."/>
            <person name="Dooley K."/>
            <person name="Dorje P."/>
            <person name="Dorjee K."/>
            <person name="Dorris L."/>
            <person name="Duffey N."/>
            <person name="Dupes A."/>
            <person name="Elkins T."/>
            <person name="Engels R."/>
            <person name="Erickson J."/>
            <person name="Farina A."/>
            <person name="Faro S."/>
            <person name="Ferreira P."/>
            <person name="Fischer H."/>
            <person name="Fitzgerald M."/>
            <person name="Foley K."/>
            <person name="Gage D."/>
            <person name="Galagan J."/>
            <person name="Gearin G."/>
            <person name="Gnerre S."/>
            <person name="Gnirke A."/>
            <person name="Goyette A."/>
            <person name="Graham J."/>
            <person name="Grandbois E."/>
            <person name="Gyaltsen K."/>
            <person name="Hafez N."/>
            <person name="Hagopian D."/>
            <person name="Hagos B."/>
            <person name="Hall J."/>
            <person name="Hatcher B."/>
            <person name="Heller A."/>
            <person name="Higgins H."/>
            <person name="Honan T."/>
            <person name="Horn A."/>
            <person name="Houde N."/>
            <person name="Hughes L."/>
            <person name="Hulme W."/>
            <person name="Husby E."/>
            <person name="Iliev I."/>
            <person name="Jaffe D."/>
            <person name="Jones C."/>
            <person name="Kamal M."/>
            <person name="Kamat A."/>
            <person name="Kamvysselis M."/>
            <person name="Karlsson E."/>
            <person name="Kells C."/>
            <person name="Kieu A."/>
            <person name="Kisner P."/>
            <person name="Kodira C."/>
            <person name="Kulbokas E."/>
            <person name="Labutti K."/>
            <person name="Lama D."/>
            <person name="Landers T."/>
            <person name="Leger J."/>
            <person name="Levine S."/>
            <person name="Lewis D."/>
            <person name="Lewis T."/>
            <person name="Lindblad-toh K."/>
            <person name="Liu X."/>
            <person name="Lokyitsang T."/>
            <person name="Lokyitsang Y."/>
            <person name="Lucien O."/>
            <person name="Lui A."/>
            <person name="Ma L.J."/>
            <person name="Mabbitt R."/>
            <person name="Macdonald J."/>
            <person name="Maclean C."/>
            <person name="Major J."/>
            <person name="Manning J."/>
            <person name="Marabella R."/>
            <person name="Maru K."/>
            <person name="Matthews C."/>
            <person name="Mauceli E."/>
            <person name="Mccarthy M."/>
            <person name="Mcdonough S."/>
            <person name="Mcghee T."/>
            <person name="Meldrim J."/>
            <person name="Meneus L."/>
            <person name="Mesirov J."/>
            <person name="Mihalev A."/>
            <person name="Mihova T."/>
            <person name="Mikkelsen T."/>
            <person name="Mlenga V."/>
            <person name="Moru K."/>
            <person name="Mozes J."/>
            <person name="Mulrain L."/>
            <person name="Munson G."/>
            <person name="Naylor J."/>
            <person name="Newes C."/>
            <person name="Nguyen C."/>
            <person name="Nguyen N."/>
            <person name="Nguyen T."/>
            <person name="Nicol R."/>
            <person name="Nielsen C."/>
            <person name="Nizzari M."/>
            <person name="Norbu C."/>
            <person name="Norbu N."/>
            <person name="O'donnell P."/>
            <person name="Okoawo O."/>
            <person name="O'leary S."/>
            <person name="Omotosho B."/>
            <person name="O'neill K."/>
            <person name="Osman S."/>
            <person name="Parker S."/>
            <person name="Perrin D."/>
            <person name="Phunkhang P."/>
            <person name="Piqani B."/>
            <person name="Purcell S."/>
            <person name="Rachupka T."/>
            <person name="Ramasamy U."/>
            <person name="Rameau R."/>
            <person name="Ray V."/>
            <person name="Raymond C."/>
            <person name="Retta R."/>
            <person name="Richardson S."/>
            <person name="Rise C."/>
            <person name="Rodriguez J."/>
            <person name="Rogers J."/>
            <person name="Rogov P."/>
            <person name="Rutman M."/>
            <person name="Schupbach R."/>
            <person name="Seaman C."/>
            <person name="Settipalli S."/>
            <person name="Sharpe T."/>
            <person name="Sheridan J."/>
            <person name="Sherpa N."/>
            <person name="Shi J."/>
            <person name="Smirnov S."/>
            <person name="Smith C."/>
            <person name="Sougnez C."/>
            <person name="Spencer B."/>
            <person name="Stalker J."/>
            <person name="Stange-thomann N."/>
            <person name="Stavropoulos S."/>
            <person name="Stetson K."/>
            <person name="Stone C."/>
            <person name="Stone S."/>
            <person name="Stubbs M."/>
            <person name="Talamas J."/>
            <person name="Tchuinga P."/>
            <person name="Tenzing P."/>
            <person name="Tesfaye S."/>
            <person name="Theodore J."/>
            <person name="Thoulutsang Y."/>
            <person name="Topham K."/>
            <person name="Towey S."/>
            <person name="Tsamla T."/>
            <person name="Tsomo N."/>
            <person name="Vallee D."/>
            <person name="Vassiliev H."/>
            <person name="Venkataraman V."/>
            <person name="Vinson J."/>
            <person name="Vo A."/>
            <person name="Wade C."/>
            <person name="Wang S."/>
            <person name="Wangchuk T."/>
            <person name="Wangdi T."/>
            <person name="Whittaker C."/>
            <person name="Wilkinson J."/>
            <person name="Wu Y."/>
            <person name="Wyman D."/>
            <person name="Yadav S."/>
            <person name="Yang S."/>
            <person name="Yang X."/>
            <person name="Yeager S."/>
            <person name="Yee E."/>
            <person name="Young G."/>
            <person name="Zainoun J."/>
            <person name="Zembeck L."/>
            <person name="Zimmer A."/>
            <person name="Zody M."/>
            <person name="Lander E."/>
        </authorList>
    </citation>
    <scope>NUCLEOTIDE SEQUENCE [LARGE SCALE GENOMIC DNA]</scope>
</reference>
<dbReference type="GO" id="GO:0005768">
    <property type="term" value="C:endosome"/>
    <property type="evidence" value="ECO:0007669"/>
    <property type="project" value="TreeGrafter"/>
</dbReference>
<feature type="transmembrane region" description="Helical" evidence="6">
    <location>
        <begin position="93"/>
        <end position="119"/>
    </location>
</feature>
<accession>H2YYL8</accession>
<dbReference type="InParanoid" id="H2YYL8"/>
<keyword evidence="3 6" id="KW-0812">Transmembrane</keyword>
<dbReference type="Pfam" id="PF04133">
    <property type="entry name" value="Vps55"/>
    <property type="match status" value="1"/>
</dbReference>
<evidence type="ECO:0000256" key="2">
    <source>
        <dbReference type="ARBA" id="ARBA00005645"/>
    </source>
</evidence>
<sequence>MSMKALVLLALAGSVSLTFLMLSCVLPQFGVYWTLFVLMFYFMTPIPIFIARRYSNDGDSASTACKEIAFFFTTGIVISAFGLPAILAHVGAIQWGACAFVLAGNVIAFLTILGFFMYFTQESDYDFQRW</sequence>
<dbReference type="GO" id="GO:0016020">
    <property type="term" value="C:membrane"/>
    <property type="evidence" value="ECO:0007669"/>
    <property type="project" value="UniProtKB-SubCell"/>
</dbReference>
<dbReference type="PANTHER" id="PTHR12050:SF0">
    <property type="entry name" value="RH04491P"/>
    <property type="match status" value="1"/>
</dbReference>
<evidence type="ECO:0000313" key="8">
    <source>
        <dbReference type="Proteomes" id="UP000007875"/>
    </source>
</evidence>
<name>H2YYL8_CIOSA</name>
<evidence type="ECO:0000256" key="6">
    <source>
        <dbReference type="SAM" id="Phobius"/>
    </source>
</evidence>